<keyword evidence="3" id="KW-1185">Reference proteome</keyword>
<dbReference type="STRING" id="1118202.SAMN05443429_10657"/>
<gene>
    <name evidence="2" type="ORF">SAMN05443429_10657</name>
</gene>
<dbReference type="OrthoDB" id="1274006at2"/>
<evidence type="ECO:0000256" key="1">
    <source>
        <dbReference type="SAM" id="MobiDB-lite"/>
    </source>
</evidence>
<dbReference type="RefSeq" id="WP_073179656.1">
    <property type="nucleotide sequence ID" value="NZ_FQYI01000006.1"/>
</dbReference>
<evidence type="ECO:0000313" key="2">
    <source>
        <dbReference type="EMBL" id="SHI91100.1"/>
    </source>
</evidence>
<proteinExistence type="predicted"/>
<dbReference type="AlphaFoldDB" id="A0A1M6F087"/>
<name>A0A1M6F087_9FLAO</name>
<sequence>MKKLAYLPLFFAPLFSAQIQDYKYIAVPSEMKDFRKNDYGLPKILKQKLNAKNYAVLEGKQQEWPAEAQNNCNVLSAEIANSSSLLKNKITVNFSDCNGRQIASFTGASNDKDYDTGYPDALNKALASLPESKPVQKDFAKTEAPKIAETPAKTEPNSTTNSKAEIYSNGTISLSRINLNSKQFILSNASSSVPFATFTQSGKRDVYHCKLENGNFALGYFDGNDLIIEIPTNDGNFARTVYKRAK</sequence>
<feature type="region of interest" description="Disordered" evidence="1">
    <location>
        <begin position="142"/>
        <end position="162"/>
    </location>
</feature>
<evidence type="ECO:0000313" key="3">
    <source>
        <dbReference type="Proteomes" id="UP000184335"/>
    </source>
</evidence>
<dbReference type="Proteomes" id="UP000184335">
    <property type="component" value="Unassembled WGS sequence"/>
</dbReference>
<accession>A0A1M6F087</accession>
<protein>
    <submittedName>
        <fullName evidence="2">Uncharacterized protein</fullName>
    </submittedName>
</protein>
<dbReference type="EMBL" id="FQYI01000006">
    <property type="protein sequence ID" value="SHI91100.1"/>
    <property type="molecule type" value="Genomic_DNA"/>
</dbReference>
<reference evidence="2 3" key="1">
    <citation type="submission" date="2016-11" db="EMBL/GenBank/DDBJ databases">
        <authorList>
            <person name="Jaros S."/>
            <person name="Januszkiewicz K."/>
            <person name="Wedrychowicz H."/>
        </authorList>
    </citation>
    <scope>NUCLEOTIDE SEQUENCE [LARGE SCALE GENOMIC DNA]</scope>
    <source>
        <strain evidence="2 3">DSM 25479</strain>
    </source>
</reference>
<organism evidence="2 3">
    <name type="scientific">Cruoricaptor ignavus</name>
    <dbReference type="NCBI Taxonomy" id="1118202"/>
    <lineage>
        <taxon>Bacteria</taxon>
        <taxon>Pseudomonadati</taxon>
        <taxon>Bacteroidota</taxon>
        <taxon>Flavobacteriia</taxon>
        <taxon>Flavobacteriales</taxon>
        <taxon>Weeksellaceae</taxon>
        <taxon>Cruoricaptor</taxon>
    </lineage>
</organism>